<evidence type="ECO:0000259" key="7">
    <source>
        <dbReference type="PROSITE" id="PS50114"/>
    </source>
</evidence>
<dbReference type="AlphaFoldDB" id="A0A3N4M4N1"/>
<dbReference type="InParanoid" id="A0A3N4M4N1"/>
<feature type="compositionally biased region" description="Polar residues" evidence="5">
    <location>
        <begin position="409"/>
        <end position="418"/>
    </location>
</feature>
<evidence type="ECO:0000313" key="9">
    <source>
        <dbReference type="Proteomes" id="UP000267821"/>
    </source>
</evidence>
<dbReference type="InterPro" id="IPR000679">
    <property type="entry name" value="Znf_GATA"/>
</dbReference>
<dbReference type="Gene3D" id="3.30.50.10">
    <property type="entry name" value="Erythroid Transcription Factor GATA-1, subunit A"/>
    <property type="match status" value="1"/>
</dbReference>
<dbReference type="InterPro" id="IPR035965">
    <property type="entry name" value="PAS-like_dom_sf"/>
</dbReference>
<proteinExistence type="predicted"/>
<dbReference type="SUPFAM" id="SSF57716">
    <property type="entry name" value="Glucocorticoid receptor-like (DNA-binding domain)"/>
    <property type="match status" value="1"/>
</dbReference>
<feature type="region of interest" description="Disordered" evidence="5">
    <location>
        <begin position="485"/>
        <end position="515"/>
    </location>
</feature>
<reference evidence="8 9" key="1">
    <citation type="journal article" date="2018" name="Nat. Ecol. Evol.">
        <title>Pezizomycetes genomes reveal the molecular basis of ectomycorrhizal truffle lifestyle.</title>
        <authorList>
            <person name="Murat C."/>
            <person name="Payen T."/>
            <person name="Noel B."/>
            <person name="Kuo A."/>
            <person name="Morin E."/>
            <person name="Chen J."/>
            <person name="Kohler A."/>
            <person name="Krizsan K."/>
            <person name="Balestrini R."/>
            <person name="Da Silva C."/>
            <person name="Montanini B."/>
            <person name="Hainaut M."/>
            <person name="Levati E."/>
            <person name="Barry K.W."/>
            <person name="Belfiori B."/>
            <person name="Cichocki N."/>
            <person name="Clum A."/>
            <person name="Dockter R.B."/>
            <person name="Fauchery L."/>
            <person name="Guy J."/>
            <person name="Iotti M."/>
            <person name="Le Tacon F."/>
            <person name="Lindquist E.A."/>
            <person name="Lipzen A."/>
            <person name="Malagnac F."/>
            <person name="Mello A."/>
            <person name="Molinier V."/>
            <person name="Miyauchi S."/>
            <person name="Poulain J."/>
            <person name="Riccioni C."/>
            <person name="Rubini A."/>
            <person name="Sitrit Y."/>
            <person name="Splivallo R."/>
            <person name="Traeger S."/>
            <person name="Wang M."/>
            <person name="Zifcakova L."/>
            <person name="Wipf D."/>
            <person name="Zambonelli A."/>
            <person name="Paolocci F."/>
            <person name="Nowrousian M."/>
            <person name="Ottonello S."/>
            <person name="Baldrian P."/>
            <person name="Spatafora J.W."/>
            <person name="Henrissat B."/>
            <person name="Nagy L.G."/>
            <person name="Aury J.M."/>
            <person name="Wincker P."/>
            <person name="Grigoriev I.V."/>
            <person name="Bonfante P."/>
            <person name="Martin F.M."/>
        </authorList>
    </citation>
    <scope>NUCLEOTIDE SEQUENCE [LARGE SCALE GENOMIC DNA]</scope>
    <source>
        <strain evidence="8 9">ATCC MYA-4762</strain>
    </source>
</reference>
<evidence type="ECO:0000256" key="5">
    <source>
        <dbReference type="SAM" id="MobiDB-lite"/>
    </source>
</evidence>
<feature type="region of interest" description="Disordered" evidence="5">
    <location>
        <begin position="283"/>
        <end position="355"/>
    </location>
</feature>
<dbReference type="Proteomes" id="UP000267821">
    <property type="component" value="Unassembled WGS sequence"/>
</dbReference>
<dbReference type="InterPro" id="IPR013088">
    <property type="entry name" value="Znf_NHR/GATA"/>
</dbReference>
<keyword evidence="3" id="KW-0862">Zinc</keyword>
<feature type="compositionally biased region" description="Low complexity" evidence="5">
    <location>
        <begin position="289"/>
        <end position="302"/>
    </location>
</feature>
<organism evidence="8 9">
    <name type="scientific">Terfezia boudieri ATCC MYA-4762</name>
    <dbReference type="NCBI Taxonomy" id="1051890"/>
    <lineage>
        <taxon>Eukaryota</taxon>
        <taxon>Fungi</taxon>
        <taxon>Dikarya</taxon>
        <taxon>Ascomycota</taxon>
        <taxon>Pezizomycotina</taxon>
        <taxon>Pezizomycetes</taxon>
        <taxon>Pezizales</taxon>
        <taxon>Pezizaceae</taxon>
        <taxon>Terfezia</taxon>
    </lineage>
</organism>
<keyword evidence="9" id="KW-1185">Reference proteome</keyword>
<dbReference type="EMBL" id="ML121538">
    <property type="protein sequence ID" value="RPB25245.1"/>
    <property type="molecule type" value="Genomic_DNA"/>
</dbReference>
<dbReference type="InterPro" id="IPR000014">
    <property type="entry name" value="PAS"/>
</dbReference>
<dbReference type="PROSITE" id="PS50114">
    <property type="entry name" value="GATA_ZN_FINGER_2"/>
    <property type="match status" value="1"/>
</dbReference>
<dbReference type="CDD" id="cd00202">
    <property type="entry name" value="ZnF_GATA"/>
    <property type="match status" value="1"/>
</dbReference>
<evidence type="ECO:0000256" key="4">
    <source>
        <dbReference type="PROSITE-ProRule" id="PRU00094"/>
    </source>
</evidence>
<dbReference type="InterPro" id="IPR052138">
    <property type="entry name" value="GATA_ZnFinger_Domain"/>
</dbReference>
<evidence type="ECO:0000256" key="2">
    <source>
        <dbReference type="ARBA" id="ARBA00022771"/>
    </source>
</evidence>
<dbReference type="GO" id="GO:0006355">
    <property type="term" value="P:regulation of DNA-templated transcription"/>
    <property type="evidence" value="ECO:0007669"/>
    <property type="project" value="InterPro"/>
</dbReference>
<evidence type="ECO:0000256" key="1">
    <source>
        <dbReference type="ARBA" id="ARBA00022723"/>
    </source>
</evidence>
<dbReference type="PANTHER" id="PTHR47255">
    <property type="entry name" value="GATA TRANSCRIPTION FACTOR 22-RELATED"/>
    <property type="match status" value="1"/>
</dbReference>
<protein>
    <recommendedName>
        <fullName evidence="10">White collar-2</fullName>
    </recommendedName>
</protein>
<dbReference type="Pfam" id="PF00320">
    <property type="entry name" value="GATA"/>
    <property type="match status" value="1"/>
</dbReference>
<sequence>MLPLNGMNHLSSTSAPTQRSLIVPVSMSMVGNLHMMGNGPGIPHVSGQLQNMQISSQMGANGGMLTDHPMMMDPLSVPMVNLDPQLQPGDGGVTHYNISSMGTPVQLQPQSLYQSDYGNSVGGGTSLTEFTKRRNWSQRLLEELQDFLHILTPEMKIVYASPSGKSLTGYDTEELLGRVITEYIHPDDATLFMREFHESASSGQPLRMFYRFRKKDNSYVILETNGHPHFSETHPHMQGSLTPKGFFMMARQYPTKNAGLLDSFLEYKIEHERLTRRIAELRKEESEDQQQQLRQRQAQLQQRQHEGSSTVSHSVTDSGETHQYSMMPGSTGTPSSHSGSMAPPAKPGPVHGQNGTLLTRQNLEMIDVTNSSKVDSLRDKIARFECVTHMETIEMLTGLRYQEGERSRGISTGDTSPSLIRGDVGVPIPMDKESRHTGEKKKKQKIADEYVCTDCGTLDSPEWRKGPKGPKTLCNACGLRWAKREKKRTQGSGPSQTSPLLNGHGSVSTHSMASA</sequence>
<feature type="domain" description="PAS" evidence="6">
    <location>
        <begin position="133"/>
        <end position="203"/>
    </location>
</feature>
<dbReference type="GO" id="GO:0008270">
    <property type="term" value="F:zinc ion binding"/>
    <property type="evidence" value="ECO:0007669"/>
    <property type="project" value="UniProtKB-KW"/>
</dbReference>
<dbReference type="InterPro" id="IPR013655">
    <property type="entry name" value="PAS_fold_3"/>
</dbReference>
<feature type="compositionally biased region" description="Polar residues" evidence="5">
    <location>
        <begin position="490"/>
        <end position="515"/>
    </location>
</feature>
<feature type="compositionally biased region" description="Polar residues" evidence="5">
    <location>
        <begin position="307"/>
        <end position="324"/>
    </location>
</feature>
<evidence type="ECO:0000259" key="6">
    <source>
        <dbReference type="PROSITE" id="PS50112"/>
    </source>
</evidence>
<dbReference type="NCBIfam" id="TIGR00229">
    <property type="entry name" value="sensory_box"/>
    <property type="match status" value="1"/>
</dbReference>
<name>A0A3N4M4N1_9PEZI</name>
<accession>A0A3N4M4N1</accession>
<dbReference type="CDD" id="cd00130">
    <property type="entry name" value="PAS"/>
    <property type="match status" value="1"/>
</dbReference>
<feature type="region of interest" description="Disordered" evidence="5">
    <location>
        <begin position="407"/>
        <end position="443"/>
    </location>
</feature>
<dbReference type="Gene3D" id="3.30.450.20">
    <property type="entry name" value="PAS domain"/>
    <property type="match status" value="1"/>
</dbReference>
<feature type="compositionally biased region" description="Low complexity" evidence="5">
    <location>
        <begin position="328"/>
        <end position="340"/>
    </location>
</feature>
<dbReference type="PROSITE" id="PS50112">
    <property type="entry name" value="PAS"/>
    <property type="match status" value="1"/>
</dbReference>
<dbReference type="Pfam" id="PF08447">
    <property type="entry name" value="PAS_3"/>
    <property type="match status" value="1"/>
</dbReference>
<evidence type="ECO:0000256" key="3">
    <source>
        <dbReference type="ARBA" id="ARBA00022833"/>
    </source>
</evidence>
<evidence type="ECO:0000313" key="8">
    <source>
        <dbReference type="EMBL" id="RPB25245.1"/>
    </source>
</evidence>
<dbReference type="GO" id="GO:0043565">
    <property type="term" value="F:sequence-specific DNA binding"/>
    <property type="evidence" value="ECO:0007669"/>
    <property type="project" value="InterPro"/>
</dbReference>
<dbReference type="PANTHER" id="PTHR47255:SF4">
    <property type="entry name" value="GATA ZINC FINGER DOMAIN-CONTAINING PROTEIN 12"/>
    <property type="match status" value="1"/>
</dbReference>
<keyword evidence="1" id="KW-0479">Metal-binding</keyword>
<dbReference type="OrthoDB" id="2162994at2759"/>
<dbReference type="SUPFAM" id="SSF55785">
    <property type="entry name" value="PYP-like sensor domain (PAS domain)"/>
    <property type="match status" value="1"/>
</dbReference>
<dbReference type="STRING" id="1051890.A0A3N4M4N1"/>
<keyword evidence="2 4" id="KW-0863">Zinc-finger</keyword>
<dbReference type="PROSITE" id="PS00344">
    <property type="entry name" value="GATA_ZN_FINGER_1"/>
    <property type="match status" value="1"/>
</dbReference>
<dbReference type="SMART" id="SM00401">
    <property type="entry name" value="ZnF_GATA"/>
    <property type="match status" value="1"/>
</dbReference>
<gene>
    <name evidence="8" type="ORF">L211DRAFT_105905</name>
</gene>
<feature type="domain" description="GATA-type" evidence="7">
    <location>
        <begin position="452"/>
        <end position="479"/>
    </location>
</feature>
<evidence type="ECO:0008006" key="10">
    <source>
        <dbReference type="Google" id="ProtNLM"/>
    </source>
</evidence>
<dbReference type="SMART" id="SM00091">
    <property type="entry name" value="PAS"/>
    <property type="match status" value="1"/>
</dbReference>